<reference evidence="7 8" key="1">
    <citation type="submission" date="2018-05" db="EMBL/GenBank/DDBJ databases">
        <title>Genome sequencing and assembly of the regulated plant pathogen Lachnellula willkommii and related sister species for the development of diagnostic species identification markers.</title>
        <authorList>
            <person name="Giroux E."/>
            <person name="Bilodeau G."/>
        </authorList>
    </citation>
    <scope>NUCLEOTIDE SEQUENCE [LARGE SCALE GENOMIC DNA]</scope>
    <source>
        <strain evidence="7 8">CBS 268.59</strain>
    </source>
</reference>
<evidence type="ECO:0000313" key="8">
    <source>
        <dbReference type="Proteomes" id="UP000469558"/>
    </source>
</evidence>
<accession>A0A8T9CLK1</accession>
<keyword evidence="5" id="KW-0813">Transport</keyword>
<feature type="transmembrane region" description="Helical" evidence="6">
    <location>
        <begin position="156"/>
        <end position="174"/>
    </location>
</feature>
<feature type="transmembrane region" description="Helical" evidence="6">
    <location>
        <begin position="194"/>
        <end position="214"/>
    </location>
</feature>
<keyword evidence="4 6" id="KW-0472">Membrane</keyword>
<evidence type="ECO:0000256" key="6">
    <source>
        <dbReference type="SAM" id="Phobius"/>
    </source>
</evidence>
<keyword evidence="3 6" id="KW-1133">Transmembrane helix</keyword>
<feature type="transmembrane region" description="Helical" evidence="6">
    <location>
        <begin position="226"/>
        <end position="246"/>
    </location>
</feature>
<evidence type="ECO:0000256" key="4">
    <source>
        <dbReference type="ARBA" id="ARBA00023136"/>
    </source>
</evidence>
<name>A0A8T9CLK1_9HELO</name>
<keyword evidence="2 5" id="KW-0812">Transmembrane</keyword>
<evidence type="ECO:0000313" key="7">
    <source>
        <dbReference type="EMBL" id="TVY83573.1"/>
    </source>
</evidence>
<dbReference type="PRINTS" id="PR00783">
    <property type="entry name" value="MINTRINSICP"/>
</dbReference>
<dbReference type="SUPFAM" id="SSF81338">
    <property type="entry name" value="Aquaporin-like"/>
    <property type="match status" value="1"/>
</dbReference>
<feature type="transmembrane region" description="Helical" evidence="6">
    <location>
        <begin position="273"/>
        <end position="293"/>
    </location>
</feature>
<dbReference type="GO" id="GO:0016020">
    <property type="term" value="C:membrane"/>
    <property type="evidence" value="ECO:0007669"/>
    <property type="project" value="UniProtKB-SubCell"/>
</dbReference>
<evidence type="ECO:0000256" key="5">
    <source>
        <dbReference type="RuleBase" id="RU000477"/>
    </source>
</evidence>
<comment type="caution">
    <text evidence="7">The sequence shown here is derived from an EMBL/GenBank/DDBJ whole genome shotgun (WGS) entry which is preliminary data.</text>
</comment>
<dbReference type="OrthoDB" id="3222at2759"/>
<dbReference type="GO" id="GO:0015267">
    <property type="term" value="F:channel activity"/>
    <property type="evidence" value="ECO:0007669"/>
    <property type="project" value="InterPro"/>
</dbReference>
<dbReference type="InterPro" id="IPR000425">
    <property type="entry name" value="MIP"/>
</dbReference>
<sequence length="308" mass="33023">HFFAFFCLSTTNPIPSSMEKTLVPAPAAQFPGSFAAVLRQDHRKYAEIRTFRSIFHTYFLDGWDDISLWKSAFVEFMGSTSLCYTSAMIDSTLKSFDTPQVAAYVAVSNIFLLTLFIYALAPASGGHINPIITFATVCAGLTGFSRGVLYMVAQTIGAALAGGLIRGSLGLNLTRANAGGGCLLDSSIIPVGQAYLIESVLSFVLLLLSFGVGLDPRQGKVFGPKLGPFLTACSLGLVSFSSVGLAPGYPGAGLNPARCFSFAVARGTFQNQWIWWFGPVSGALVHSVVYHIVPPYHLERRKENLAQG</sequence>
<dbReference type="InterPro" id="IPR023271">
    <property type="entry name" value="Aquaporin-like"/>
</dbReference>
<keyword evidence="8" id="KW-1185">Reference proteome</keyword>
<organism evidence="7 8">
    <name type="scientific">Lachnellula suecica</name>
    <dbReference type="NCBI Taxonomy" id="602035"/>
    <lineage>
        <taxon>Eukaryota</taxon>
        <taxon>Fungi</taxon>
        <taxon>Dikarya</taxon>
        <taxon>Ascomycota</taxon>
        <taxon>Pezizomycotina</taxon>
        <taxon>Leotiomycetes</taxon>
        <taxon>Helotiales</taxon>
        <taxon>Lachnaceae</taxon>
        <taxon>Lachnellula</taxon>
    </lineage>
</organism>
<evidence type="ECO:0000256" key="2">
    <source>
        <dbReference type="ARBA" id="ARBA00022692"/>
    </source>
</evidence>
<feature type="transmembrane region" description="Helical" evidence="6">
    <location>
        <begin position="101"/>
        <end position="121"/>
    </location>
</feature>
<feature type="transmembrane region" description="Helical" evidence="6">
    <location>
        <begin position="127"/>
        <end position="144"/>
    </location>
</feature>
<dbReference type="AlphaFoldDB" id="A0A8T9CLK1"/>
<dbReference type="PANTHER" id="PTHR47002:SF2">
    <property type="entry name" value="AQUAPORIN AQPAE.A-LIKE"/>
    <property type="match status" value="1"/>
</dbReference>
<comment type="similarity">
    <text evidence="5">Belongs to the MIP/aquaporin (TC 1.A.8) family.</text>
</comment>
<feature type="non-terminal residue" evidence="7">
    <location>
        <position position="1"/>
    </location>
</feature>
<dbReference type="PANTHER" id="PTHR47002">
    <property type="entry name" value="AQUAPORIN-LIKE"/>
    <property type="match status" value="1"/>
</dbReference>
<proteinExistence type="inferred from homology"/>
<dbReference type="Gene3D" id="1.20.1080.10">
    <property type="entry name" value="Glycerol uptake facilitator protein"/>
    <property type="match status" value="1"/>
</dbReference>
<protein>
    <submittedName>
        <fullName evidence="7">Aquaporin-4</fullName>
    </submittedName>
</protein>
<dbReference type="Proteomes" id="UP000469558">
    <property type="component" value="Unassembled WGS sequence"/>
</dbReference>
<gene>
    <name evidence="7" type="primary">Aqp4</name>
    <name evidence="7" type="ORF">LSUE1_G001585</name>
</gene>
<comment type="subcellular location">
    <subcellularLocation>
        <location evidence="1">Membrane</location>
        <topology evidence="1">Multi-pass membrane protein</topology>
    </subcellularLocation>
</comment>
<evidence type="ECO:0000256" key="1">
    <source>
        <dbReference type="ARBA" id="ARBA00004141"/>
    </source>
</evidence>
<dbReference type="EMBL" id="QGMK01000177">
    <property type="protein sequence ID" value="TVY83573.1"/>
    <property type="molecule type" value="Genomic_DNA"/>
</dbReference>
<evidence type="ECO:0000256" key="3">
    <source>
        <dbReference type="ARBA" id="ARBA00022989"/>
    </source>
</evidence>
<dbReference type="Pfam" id="PF00230">
    <property type="entry name" value="MIP"/>
    <property type="match status" value="1"/>
</dbReference>